<keyword evidence="3" id="KW-0540">Nuclease</keyword>
<dbReference type="Proteomes" id="UP000190961">
    <property type="component" value="Unassembled WGS sequence"/>
</dbReference>
<gene>
    <name evidence="3" type="ORF">SAMN05660236_2672</name>
</gene>
<dbReference type="GO" id="GO:0004519">
    <property type="term" value="F:endonuclease activity"/>
    <property type="evidence" value="ECO:0007669"/>
    <property type="project" value="UniProtKB-KW"/>
</dbReference>
<keyword evidence="1" id="KW-1133">Transmembrane helix</keyword>
<dbReference type="Gene3D" id="3.60.10.10">
    <property type="entry name" value="Endonuclease/exonuclease/phosphatase"/>
    <property type="match status" value="1"/>
</dbReference>
<dbReference type="AlphaFoldDB" id="A0A1T5L860"/>
<dbReference type="InterPro" id="IPR036691">
    <property type="entry name" value="Endo/exonu/phosph_ase_sf"/>
</dbReference>
<dbReference type="GO" id="GO:0000175">
    <property type="term" value="F:3'-5'-RNA exonuclease activity"/>
    <property type="evidence" value="ECO:0007669"/>
    <property type="project" value="TreeGrafter"/>
</dbReference>
<dbReference type="STRING" id="688867.SAMN05660236_2672"/>
<dbReference type="InterPro" id="IPR050410">
    <property type="entry name" value="CCR4/nocturin_mRNA_transcr"/>
</dbReference>
<evidence type="ECO:0000313" key="3">
    <source>
        <dbReference type="EMBL" id="SKC71819.1"/>
    </source>
</evidence>
<dbReference type="PANTHER" id="PTHR12121:SF36">
    <property type="entry name" value="ENDONUCLEASE_EXONUCLEASE_PHOSPHATASE DOMAIN-CONTAINING PROTEIN"/>
    <property type="match status" value="1"/>
</dbReference>
<accession>A0A1T5L860</accession>
<feature type="domain" description="Endonuclease/exonuclease/phosphatase" evidence="2">
    <location>
        <begin position="98"/>
        <end position="339"/>
    </location>
</feature>
<keyword evidence="1" id="KW-0812">Transmembrane</keyword>
<dbReference type="InterPro" id="IPR005135">
    <property type="entry name" value="Endo/exonuclease/phosphatase"/>
</dbReference>
<organism evidence="3 4">
    <name type="scientific">Ohtaekwangia koreensis</name>
    <dbReference type="NCBI Taxonomy" id="688867"/>
    <lineage>
        <taxon>Bacteria</taxon>
        <taxon>Pseudomonadati</taxon>
        <taxon>Bacteroidota</taxon>
        <taxon>Cytophagia</taxon>
        <taxon>Cytophagales</taxon>
        <taxon>Fulvivirgaceae</taxon>
        <taxon>Ohtaekwangia</taxon>
    </lineage>
</organism>
<evidence type="ECO:0000259" key="2">
    <source>
        <dbReference type="Pfam" id="PF03372"/>
    </source>
</evidence>
<evidence type="ECO:0000313" key="4">
    <source>
        <dbReference type="Proteomes" id="UP000190961"/>
    </source>
</evidence>
<dbReference type="CDD" id="cd09083">
    <property type="entry name" value="EEP-1"/>
    <property type="match status" value="1"/>
</dbReference>
<protein>
    <submittedName>
        <fullName evidence="3">Metal-dependent hydrolase, endonuclease/exonuclease/phosphatase family</fullName>
    </submittedName>
</protein>
<name>A0A1T5L860_9BACT</name>
<dbReference type="SUPFAM" id="SSF56219">
    <property type="entry name" value="DNase I-like"/>
    <property type="match status" value="1"/>
</dbReference>
<keyword evidence="3" id="KW-0269">Exonuclease</keyword>
<evidence type="ECO:0000256" key="1">
    <source>
        <dbReference type="SAM" id="Phobius"/>
    </source>
</evidence>
<keyword evidence="1" id="KW-0472">Membrane</keyword>
<feature type="transmembrane region" description="Helical" evidence="1">
    <location>
        <begin position="67"/>
        <end position="90"/>
    </location>
</feature>
<dbReference type="EMBL" id="FUZU01000002">
    <property type="protein sequence ID" value="SKC71819.1"/>
    <property type="molecule type" value="Genomic_DNA"/>
</dbReference>
<reference evidence="3 4" key="1">
    <citation type="submission" date="2017-02" db="EMBL/GenBank/DDBJ databases">
        <authorList>
            <person name="Peterson S.W."/>
        </authorList>
    </citation>
    <scope>NUCLEOTIDE SEQUENCE [LARGE SCALE GENOMIC DNA]</scope>
    <source>
        <strain evidence="3 4">DSM 25262</strain>
    </source>
</reference>
<dbReference type="PANTHER" id="PTHR12121">
    <property type="entry name" value="CARBON CATABOLITE REPRESSOR PROTEIN 4"/>
    <property type="match status" value="1"/>
</dbReference>
<proteinExistence type="predicted"/>
<sequence>MRQRVYQNKLTIQRVWLASLTPLYRNTNLEGVNRMYINTTQHFGRYQQLMENLKPNRHISVNLPGNLFYILKMIRTFFFTILLTFSFAAMHAQSLKVMSYNIRLDHPVDGVNQWPKRSDKVYALIKKYSPDILGVQEALHHQLQDLLSNLPEYTFVGVGRDDGKTKGEYSAILFKKERFAIKQQSTFWLSETPEIAGSKSWDAAITRVASWAILHDLSTKKDLVIVNTHFDHIGKVAREKSALLIKEKISSLRKNLPVILTGDFNSEPTDASYQAMADGQVLKLLNSRPPSDTQGTFCNFAVTTEPCKVIDYIFYTEGFIPQNYQVITDHDGHHYPSDHLPVWCEFWWKK</sequence>
<keyword evidence="3" id="KW-0255">Endonuclease</keyword>
<dbReference type="Pfam" id="PF03372">
    <property type="entry name" value="Exo_endo_phos"/>
    <property type="match status" value="1"/>
</dbReference>
<keyword evidence="4" id="KW-1185">Reference proteome</keyword>
<keyword evidence="3" id="KW-0378">Hydrolase</keyword>